<feature type="compositionally biased region" description="Acidic residues" evidence="2">
    <location>
        <begin position="2077"/>
        <end position="2087"/>
    </location>
</feature>
<protein>
    <submittedName>
        <fullName evidence="3">Uncharacterized protein</fullName>
    </submittedName>
</protein>
<feature type="region of interest" description="Disordered" evidence="2">
    <location>
        <begin position="2035"/>
        <end position="2087"/>
    </location>
</feature>
<feature type="compositionally biased region" description="Acidic residues" evidence="2">
    <location>
        <begin position="2049"/>
        <end position="2069"/>
    </location>
</feature>
<evidence type="ECO:0000256" key="1">
    <source>
        <dbReference type="SAM" id="Coils"/>
    </source>
</evidence>
<evidence type="ECO:0000256" key="2">
    <source>
        <dbReference type="SAM" id="MobiDB-lite"/>
    </source>
</evidence>
<sequence>MQYGDIIQIYSDNPQNPLHEKTFLVDYLDDDKIRIINTTTLDSVLLPLNDEGKLSDPNIRRIDLLARAKEPGYARQKELTVDKWVDVYFVGIDSPITGKITHLEEDQIELTIHPSQEIIYIDFRYRGIPDDLGIEKFIIRSTPPVNESVAVEPNEPSISEASIEYTAENEAIVRLPEKIVYDTTINEELRQEYLDANEIIFGKDQDVIEQFVELTTHEKVFSLESQLTSLMNELLSDIPNSKRTHEKMNEIHLLLERFKELREQFSKMDRLTNQVLGYTQNGSTHKPLLDALQSPSLDFAPLSWLIPVAQSRRKLYRMSDDDQLELEEMGDTVLQNKNPDQKELSDLITGKIRGGNVNPYLWMLQEIDPYFVPTVDTPVDTWSDYFTRKSVLFQQPVGIDGWESIIDNTVDREYTASSASAIAGSRTHIKPVKFFTQRNTLGSSFLERSESNRRAFVPTIVTPTDTIHIQSWITLPYSIAQFSRIRLPSLDIQQRANMSQNYWMRYRTFPTRRDTSSLLGNPDTFTVEDWTTNYFATTSTKKDQAKEKKQSNSTISNFMRGVKHYIIDPTLIRENEQMAQETYEAYLNSITPSTFDLIELIQPHMNSFQGFSIREVTSFLEPFLIYTNDLTYTHLNRIRYFIRQRILHYRKQFQDDHDKYMKIGSAYIRITKPIDDLVNSVHNILEIGSNYDSHFTEVYRIPALIQKKEGRRYMSSTELLKELLERDTVKLFTMLLRSKMVSNVISDTILSSALEDDDAEARLSKSTNDCNRLFLTKRYTTLADLQKDNHKDDVFYDKDFDDTPYQLLDIYKKDMPEQVDTDSPEMKGFLELLEENLIKKHACAKSMATELATNLVSKKKPVREGEYALLEIATPVEITQDTTLPEEPNKKSLIPVREFYKRIKNQWIKDPTVQEESFADMSYLVDAAFPKRRTDKNTNAGINSAVCNLDNKCIKRSQTAVCDSMENAQEDMNRIRQKYAVEELEKRIQMTQKELEEWIKDQIVEYSRKLVYTDRFKQIQSYKQSLLAVQLGKIQIEEQHATPSISPYLSLFQTIMSQADFYKKQYDLVRFVKKGLVRKAMVEELNEDSHWLYCTQTNTKIVPVFLYELALEYITKGEKGYQEKLEEMKQFQVISDDGDSIVDKHSGFVISKIEWVREELFDEHGFKIKTSSVLDKEEEPFRTDDDSDEHPANVLDTSTINVDSDDSVQKHVEMVRNIFISYCRILEISTKEYEQGFQEFVARVSLELIQQTLMSKETFTTIQSKKIEASKIPERYQKYYHQYLIIITTAVFLIGIQTATPRIQTKKTVPGCVRSFSGYPLTESTDDKSGIEYMACILNIVKSSIPPWDSIQKADRKDIIQKIEEKITDILDKRKDIYELYLKEREYRITHPEEFIIPPEHHLDKWRGLYPPIVNINIISRLPVERTDGIQPTSIIAQSKTIMYGCGVIEAIHQIVQEKDVLLKSSLGIPFVQNACCNELIDVTTLNYFIKQNPLIGTYLNHIDFYGKTLSQYLQYGRSPIWVSTVDTRIPRHSVLSGNLEELVYHSFIHYCQFDRTDMEIPEHLRAICSTKPADEKYNRKGTLREKIQALKNAGKVYHLEDYERLIRAVNASNLVHTDLKTITRTAVQLLTDFLSGSEGRMPSHGVVDVIRPELLAVLIKYDPQIMVMEKQAVLIKYDPQVMTMGNPQENDELHVAVMKLKNKLAKENDSMKIRIIQFLKDYGGLKKSDLDKIKETVTNLPIWSCQSIGNRDSGTGNLNGCGEEMYEMGQFIRNSTLAMVKVIPEMILNKQLHQEPVLHQHWGLAESHLQILRDLIQQYWVQYAKFTNDDSPNSSGSKATFRVSSEEAFSPLSDFNTLLRSVQGKLIDLVVLSQLIPIQRIIQRGNETWFRLFDRSTLTLLMSYIWYSVLDQYINTCNEFAKTKKTFIMVTENMKKQVALLLLTFIRTLQKDKQQIDQSYESIMKKVNRAKDKEKEKIMSDFEQADKKDRRYMFLEKMWKHGRWNVGIQNGLVKYDKARFEYERLTTDMEIDAEEAPPTEVQFVNPGDDGESNEEYEQNDIHELEDDFHDNRDVYGTDDESDFEYS</sequence>
<accession>A0A6C0IB42</accession>
<evidence type="ECO:0000313" key="3">
    <source>
        <dbReference type="EMBL" id="QHT90194.1"/>
    </source>
</evidence>
<feature type="coiled-coil region" evidence="1">
    <location>
        <begin position="965"/>
        <end position="1001"/>
    </location>
</feature>
<reference evidence="3" key="1">
    <citation type="journal article" date="2020" name="Nature">
        <title>Giant virus diversity and host interactions through global metagenomics.</title>
        <authorList>
            <person name="Schulz F."/>
            <person name="Roux S."/>
            <person name="Paez-Espino D."/>
            <person name="Jungbluth S."/>
            <person name="Walsh D.A."/>
            <person name="Denef V.J."/>
            <person name="McMahon K.D."/>
            <person name="Konstantinidis K.T."/>
            <person name="Eloe-Fadrosh E.A."/>
            <person name="Kyrpides N.C."/>
            <person name="Woyke T."/>
        </authorList>
    </citation>
    <scope>NUCLEOTIDE SEQUENCE</scope>
    <source>
        <strain evidence="3">GVMAG-M-3300023184-68</strain>
    </source>
</reference>
<proteinExistence type="predicted"/>
<name>A0A6C0IB42_9ZZZZ</name>
<dbReference type="EMBL" id="MN740153">
    <property type="protein sequence ID" value="QHT90194.1"/>
    <property type="molecule type" value="Genomic_DNA"/>
</dbReference>
<keyword evidence="1" id="KW-0175">Coiled coil</keyword>
<organism evidence="3">
    <name type="scientific">viral metagenome</name>
    <dbReference type="NCBI Taxonomy" id="1070528"/>
    <lineage>
        <taxon>unclassified sequences</taxon>
        <taxon>metagenomes</taxon>
        <taxon>organismal metagenomes</taxon>
    </lineage>
</organism>